<proteinExistence type="predicted"/>
<feature type="domain" description="PDZ" evidence="2">
    <location>
        <begin position="29"/>
        <end position="98"/>
    </location>
</feature>
<dbReference type="PANTHER" id="PTHR31327">
    <property type="entry name" value="SPERM MEIOSIS PDZ DOMAIN CONTAINING PROTEINS-RELATED"/>
    <property type="match status" value="1"/>
</dbReference>
<keyword evidence="4" id="KW-1185">Reference proteome</keyword>
<dbReference type="PROSITE" id="PS50106">
    <property type="entry name" value="PDZ"/>
    <property type="match status" value="1"/>
</dbReference>
<reference evidence="3 4" key="1">
    <citation type="submission" date="2019-10" db="EMBL/GenBank/DDBJ databases">
        <title>Assembly and Annotation for the nematode Trichostrongylus colubriformis.</title>
        <authorList>
            <person name="Martin J."/>
        </authorList>
    </citation>
    <scope>NUCLEOTIDE SEQUENCE [LARGE SCALE GENOMIC DNA]</scope>
    <source>
        <strain evidence="3">G859</strain>
        <tissue evidence="3">Whole worm</tissue>
    </source>
</reference>
<evidence type="ECO:0000256" key="1">
    <source>
        <dbReference type="SAM" id="MobiDB-lite"/>
    </source>
</evidence>
<feature type="compositionally biased region" description="Polar residues" evidence="1">
    <location>
        <begin position="162"/>
        <end position="171"/>
    </location>
</feature>
<name>A0AAN8G7T5_TRICO</name>
<evidence type="ECO:0000313" key="3">
    <source>
        <dbReference type="EMBL" id="KAK5985495.1"/>
    </source>
</evidence>
<protein>
    <submittedName>
        <fullName evidence="3">PDZ domain-containing protein</fullName>
    </submittedName>
</protein>
<dbReference type="AlphaFoldDB" id="A0AAN8G7T5"/>
<dbReference type="InterPro" id="IPR001478">
    <property type="entry name" value="PDZ"/>
</dbReference>
<accession>A0AAN8G7T5</accession>
<dbReference type="Proteomes" id="UP001331761">
    <property type="component" value="Unassembled WGS sequence"/>
</dbReference>
<comment type="caution">
    <text evidence="3">The sequence shown here is derived from an EMBL/GenBank/DDBJ whole genome shotgun (WGS) entry which is preliminary data.</text>
</comment>
<dbReference type="SUPFAM" id="SSF50156">
    <property type="entry name" value="PDZ domain-like"/>
    <property type="match status" value="1"/>
</dbReference>
<sequence length="213" mass="23407">MMAPPLPAPAMTPERHRNFVVRPGYSYFLVQINFTPGVKFGLGVKHYRNQVIVSKVDPGSMAAETLKVLDRICDVSSKPVTDKDVCRTLIVKSLKDTGAVDMVIERPVEPDALQAMENALNASKMQEPSVAMASDVKDILRRYNEKLQAGLGQMPAKKALSDPNQPRQNGRVNIDAGNGRSHISLIIGSDRTKSQQEQLQKVPPKPTLGIPRN</sequence>
<dbReference type="EMBL" id="WIXE01001651">
    <property type="protein sequence ID" value="KAK5985495.1"/>
    <property type="molecule type" value="Genomic_DNA"/>
</dbReference>
<organism evidence="3 4">
    <name type="scientific">Trichostrongylus colubriformis</name>
    <name type="common">Black scour worm</name>
    <dbReference type="NCBI Taxonomy" id="6319"/>
    <lineage>
        <taxon>Eukaryota</taxon>
        <taxon>Metazoa</taxon>
        <taxon>Ecdysozoa</taxon>
        <taxon>Nematoda</taxon>
        <taxon>Chromadorea</taxon>
        <taxon>Rhabditida</taxon>
        <taxon>Rhabditina</taxon>
        <taxon>Rhabditomorpha</taxon>
        <taxon>Strongyloidea</taxon>
        <taxon>Trichostrongylidae</taxon>
        <taxon>Trichostrongylus</taxon>
    </lineage>
</organism>
<dbReference type="InterPro" id="IPR040264">
    <property type="entry name" value="T15H9.4-like"/>
</dbReference>
<dbReference type="InterPro" id="IPR036034">
    <property type="entry name" value="PDZ_sf"/>
</dbReference>
<feature type="region of interest" description="Disordered" evidence="1">
    <location>
        <begin position="151"/>
        <end position="213"/>
    </location>
</feature>
<dbReference type="PANTHER" id="PTHR31327:SF6">
    <property type="entry name" value="PDZ DOMAIN-CONTAINING PROTEIN"/>
    <property type="match status" value="1"/>
</dbReference>
<gene>
    <name evidence="3" type="ORF">GCK32_015983</name>
</gene>
<dbReference type="Gene3D" id="2.30.42.10">
    <property type="match status" value="1"/>
</dbReference>
<evidence type="ECO:0000313" key="4">
    <source>
        <dbReference type="Proteomes" id="UP001331761"/>
    </source>
</evidence>
<evidence type="ECO:0000259" key="2">
    <source>
        <dbReference type="PROSITE" id="PS50106"/>
    </source>
</evidence>